<dbReference type="PANTHER" id="PTHR30532">
    <property type="entry name" value="IRON III DICITRATE-BINDING PERIPLASMIC PROTEIN"/>
    <property type="match status" value="1"/>
</dbReference>
<dbReference type="PANTHER" id="PTHR30532:SF21">
    <property type="entry name" value="SIDEROPHORE-BINDING LIPOPROTEIN YFIY-RELATED"/>
    <property type="match status" value="1"/>
</dbReference>
<dbReference type="CDD" id="cd01146">
    <property type="entry name" value="FhuD"/>
    <property type="match status" value="1"/>
</dbReference>
<keyword evidence="8" id="KW-1185">Reference proteome</keyword>
<keyword evidence="4" id="KW-0732">Signal</keyword>
<dbReference type="PROSITE" id="PS50983">
    <property type="entry name" value="FE_B12_PBP"/>
    <property type="match status" value="1"/>
</dbReference>
<feature type="region of interest" description="Disordered" evidence="5">
    <location>
        <begin position="40"/>
        <end position="67"/>
    </location>
</feature>
<dbReference type="RefSeq" id="WP_379235741.1">
    <property type="nucleotide sequence ID" value="NZ_JBHSTE010000004.1"/>
</dbReference>
<comment type="similarity">
    <text evidence="2">Belongs to the bacterial solute-binding protein 8 family.</text>
</comment>
<dbReference type="Proteomes" id="UP001596233">
    <property type="component" value="Unassembled WGS sequence"/>
</dbReference>
<sequence>MIIVINRGERILKNKTPLVLLVMLTVILLLAACGNAGSNTPANADSSNAQSAANTSNNTETAASNEQFATREITHALGKTTIEGAPERIVTLFQGATDTLVQFGVTPVGVVESWAQQPMYEYLIDKLPDVTYVGLETQPNLEEISKLNPDLIIATLIRHEEIYEQLSLIAPTVVTEILYDFHETADIIGQSIGAEEQAESLIADWEARVADFNSKMAQVEGWPLSASVVNFREDHARIYFTGFAGSILKELGFRGPKNIEGDDQDIIRLTDKESIPSMNADVTFEFFEDNEAVKKTHEEWTSHPLYQNLDSVKNNQVTVVDQITWNYAGGLQSAHMMLDSLYTHFGLEQ</sequence>
<feature type="domain" description="Fe/B12 periplasmic-binding" evidence="6">
    <location>
        <begin position="88"/>
        <end position="349"/>
    </location>
</feature>
<evidence type="ECO:0000259" key="6">
    <source>
        <dbReference type="PROSITE" id="PS50983"/>
    </source>
</evidence>
<gene>
    <name evidence="7" type="ORF">ACFP56_14580</name>
</gene>
<name>A0ABW1V7Z7_9BACL</name>
<reference evidence="8" key="1">
    <citation type="journal article" date="2019" name="Int. J. Syst. Evol. Microbiol.">
        <title>The Global Catalogue of Microorganisms (GCM) 10K type strain sequencing project: providing services to taxonomists for standard genome sequencing and annotation.</title>
        <authorList>
            <consortium name="The Broad Institute Genomics Platform"/>
            <consortium name="The Broad Institute Genome Sequencing Center for Infectious Disease"/>
            <person name="Wu L."/>
            <person name="Ma J."/>
        </authorList>
    </citation>
    <scope>NUCLEOTIDE SEQUENCE [LARGE SCALE GENOMIC DNA]</scope>
    <source>
        <strain evidence="8">PCU 280</strain>
    </source>
</reference>
<evidence type="ECO:0000256" key="3">
    <source>
        <dbReference type="ARBA" id="ARBA00022448"/>
    </source>
</evidence>
<evidence type="ECO:0000256" key="5">
    <source>
        <dbReference type="SAM" id="MobiDB-lite"/>
    </source>
</evidence>
<comment type="subcellular location">
    <subcellularLocation>
        <location evidence="1">Cell envelope</location>
    </subcellularLocation>
</comment>
<dbReference type="Pfam" id="PF01497">
    <property type="entry name" value="Peripla_BP_2"/>
    <property type="match status" value="1"/>
</dbReference>
<dbReference type="PROSITE" id="PS51257">
    <property type="entry name" value="PROKAR_LIPOPROTEIN"/>
    <property type="match status" value="1"/>
</dbReference>
<evidence type="ECO:0000256" key="2">
    <source>
        <dbReference type="ARBA" id="ARBA00008814"/>
    </source>
</evidence>
<organism evidence="7 8">
    <name type="scientific">Paenibacillus septentrionalis</name>
    <dbReference type="NCBI Taxonomy" id="429342"/>
    <lineage>
        <taxon>Bacteria</taxon>
        <taxon>Bacillati</taxon>
        <taxon>Bacillota</taxon>
        <taxon>Bacilli</taxon>
        <taxon>Bacillales</taxon>
        <taxon>Paenibacillaceae</taxon>
        <taxon>Paenibacillus</taxon>
    </lineage>
</organism>
<dbReference type="InterPro" id="IPR051313">
    <property type="entry name" value="Bact_iron-sidero_bind"/>
</dbReference>
<keyword evidence="3" id="KW-0813">Transport</keyword>
<evidence type="ECO:0000256" key="1">
    <source>
        <dbReference type="ARBA" id="ARBA00004196"/>
    </source>
</evidence>
<feature type="compositionally biased region" description="Low complexity" evidence="5">
    <location>
        <begin position="42"/>
        <end position="65"/>
    </location>
</feature>
<dbReference type="EMBL" id="JBHSTE010000004">
    <property type="protein sequence ID" value="MFC6333850.1"/>
    <property type="molecule type" value="Genomic_DNA"/>
</dbReference>
<dbReference type="SUPFAM" id="SSF53807">
    <property type="entry name" value="Helical backbone' metal receptor"/>
    <property type="match status" value="1"/>
</dbReference>
<dbReference type="InterPro" id="IPR002491">
    <property type="entry name" value="ABC_transptr_periplasmic_BD"/>
</dbReference>
<dbReference type="Gene3D" id="3.40.50.1980">
    <property type="entry name" value="Nitrogenase molybdenum iron protein domain"/>
    <property type="match status" value="2"/>
</dbReference>
<evidence type="ECO:0000313" key="8">
    <source>
        <dbReference type="Proteomes" id="UP001596233"/>
    </source>
</evidence>
<protein>
    <submittedName>
        <fullName evidence="7">ABC transporter substrate-binding protein</fullName>
    </submittedName>
</protein>
<evidence type="ECO:0000256" key="4">
    <source>
        <dbReference type="ARBA" id="ARBA00022729"/>
    </source>
</evidence>
<evidence type="ECO:0000313" key="7">
    <source>
        <dbReference type="EMBL" id="MFC6333850.1"/>
    </source>
</evidence>
<comment type="caution">
    <text evidence="7">The sequence shown here is derived from an EMBL/GenBank/DDBJ whole genome shotgun (WGS) entry which is preliminary data.</text>
</comment>
<proteinExistence type="inferred from homology"/>
<accession>A0ABW1V7Z7</accession>